<accession>A0A949JUI1</accession>
<keyword evidence="5 6" id="KW-0472">Membrane</keyword>
<feature type="transmembrane region" description="Helical" evidence="6">
    <location>
        <begin position="68"/>
        <end position="85"/>
    </location>
</feature>
<feature type="transmembrane region" description="Helical" evidence="6">
    <location>
        <begin position="164"/>
        <end position="182"/>
    </location>
</feature>
<evidence type="ECO:0000256" key="2">
    <source>
        <dbReference type="ARBA" id="ARBA00022475"/>
    </source>
</evidence>
<dbReference type="PANTHER" id="PTHR32196:SF72">
    <property type="entry name" value="RIBOSE IMPORT PERMEASE PROTEIN RBSC"/>
    <property type="match status" value="1"/>
</dbReference>
<feature type="transmembrane region" description="Helical" evidence="6">
    <location>
        <begin position="267"/>
        <end position="287"/>
    </location>
</feature>
<feature type="transmembrane region" description="Helical" evidence="6">
    <location>
        <begin position="44"/>
        <end position="63"/>
    </location>
</feature>
<dbReference type="GO" id="GO:0005886">
    <property type="term" value="C:plasma membrane"/>
    <property type="evidence" value="ECO:0007669"/>
    <property type="project" value="UniProtKB-SubCell"/>
</dbReference>
<feature type="transmembrane region" description="Helical" evidence="6">
    <location>
        <begin position="123"/>
        <end position="144"/>
    </location>
</feature>
<dbReference type="PANTHER" id="PTHR32196">
    <property type="entry name" value="ABC TRANSPORTER PERMEASE PROTEIN YPHD-RELATED-RELATED"/>
    <property type="match status" value="1"/>
</dbReference>
<dbReference type="AlphaFoldDB" id="A0A949JUI1"/>
<dbReference type="CDD" id="cd06579">
    <property type="entry name" value="TM_PBP1_transp_AraH_like"/>
    <property type="match status" value="1"/>
</dbReference>
<gene>
    <name evidence="7" type="ORF">KTH89_02385</name>
</gene>
<evidence type="ECO:0000313" key="7">
    <source>
        <dbReference type="EMBL" id="MBU9735365.1"/>
    </source>
</evidence>
<evidence type="ECO:0000256" key="6">
    <source>
        <dbReference type="SAM" id="Phobius"/>
    </source>
</evidence>
<sequence>MNEKVETKKRINWNDLAIVLILLVLIVILAIIKPVFLSAENLLNIMRQVTIVAILGIGMSYVLISAEIDLSVGSLAALSGIIVALTLKSGWNMGICILLALLSSVFCGFLNGAIHTFAKIPSFIVTMGMLNIARGVVLVITNSYPITGLPAAFKVLGRGYLGPIPIPVIIMVVCYVIGYIVLKYTKFGRSIYAIGGNIEAARLSGIPVSRNKVLIHTISGLTAGIAGVVLASRVFSGQPGAGNGLELDAIAACVIGGTSTSGGKGRLWGTFLGALIMGIIANGMNLLNISTNWQLIMQGTIIIVAVGLDRLKSD</sequence>
<dbReference type="Proteomes" id="UP000712157">
    <property type="component" value="Unassembled WGS sequence"/>
</dbReference>
<organism evidence="7 8">
    <name type="scientific">Diplocloster agilis</name>
    <dbReference type="NCBI Taxonomy" id="2850323"/>
    <lineage>
        <taxon>Bacteria</taxon>
        <taxon>Bacillati</taxon>
        <taxon>Bacillota</taxon>
        <taxon>Clostridia</taxon>
        <taxon>Lachnospirales</taxon>
        <taxon>Lachnospiraceae</taxon>
        <taxon>Diplocloster</taxon>
    </lineage>
</organism>
<evidence type="ECO:0000256" key="5">
    <source>
        <dbReference type="ARBA" id="ARBA00023136"/>
    </source>
</evidence>
<dbReference type="InterPro" id="IPR001851">
    <property type="entry name" value="ABC_transp_permease"/>
</dbReference>
<name>A0A949JUI1_9FIRM</name>
<comment type="subcellular location">
    <subcellularLocation>
        <location evidence="1">Cell membrane</location>
        <topology evidence="1">Multi-pass membrane protein</topology>
    </subcellularLocation>
</comment>
<dbReference type="Pfam" id="PF02653">
    <property type="entry name" value="BPD_transp_2"/>
    <property type="match status" value="1"/>
</dbReference>
<keyword evidence="4 6" id="KW-1133">Transmembrane helix</keyword>
<keyword evidence="2" id="KW-1003">Cell membrane</keyword>
<feature type="transmembrane region" description="Helical" evidence="6">
    <location>
        <begin position="91"/>
        <end position="111"/>
    </location>
</feature>
<protein>
    <submittedName>
        <fullName evidence="7">ABC transporter permease</fullName>
    </submittedName>
</protein>
<reference evidence="7" key="1">
    <citation type="submission" date="2021-06" db="EMBL/GenBank/DDBJ databases">
        <title>Description of novel taxa of the family Lachnospiraceae.</title>
        <authorList>
            <person name="Chaplin A.V."/>
            <person name="Sokolova S.R."/>
            <person name="Pikina A.P."/>
            <person name="Korzhanova M."/>
            <person name="Belova V."/>
            <person name="Korostin D."/>
            <person name="Efimov B.A."/>
        </authorList>
    </citation>
    <scope>NUCLEOTIDE SEQUENCE</scope>
    <source>
        <strain evidence="7">ASD5720</strain>
    </source>
</reference>
<evidence type="ECO:0000256" key="4">
    <source>
        <dbReference type="ARBA" id="ARBA00022989"/>
    </source>
</evidence>
<evidence type="ECO:0000256" key="3">
    <source>
        <dbReference type="ARBA" id="ARBA00022692"/>
    </source>
</evidence>
<evidence type="ECO:0000313" key="8">
    <source>
        <dbReference type="Proteomes" id="UP000712157"/>
    </source>
</evidence>
<keyword evidence="8" id="KW-1185">Reference proteome</keyword>
<dbReference type="GO" id="GO:0022857">
    <property type="term" value="F:transmembrane transporter activity"/>
    <property type="evidence" value="ECO:0007669"/>
    <property type="project" value="InterPro"/>
</dbReference>
<comment type="caution">
    <text evidence="7">The sequence shown here is derived from an EMBL/GenBank/DDBJ whole genome shotgun (WGS) entry which is preliminary data.</text>
</comment>
<dbReference type="RefSeq" id="WP_238720475.1">
    <property type="nucleotide sequence ID" value="NZ_JAHQCW010000002.1"/>
</dbReference>
<proteinExistence type="predicted"/>
<dbReference type="EMBL" id="JAHQCW010000002">
    <property type="protein sequence ID" value="MBU9735365.1"/>
    <property type="molecule type" value="Genomic_DNA"/>
</dbReference>
<keyword evidence="3 6" id="KW-0812">Transmembrane</keyword>
<feature type="transmembrane region" description="Helical" evidence="6">
    <location>
        <begin position="12"/>
        <end position="32"/>
    </location>
</feature>
<evidence type="ECO:0000256" key="1">
    <source>
        <dbReference type="ARBA" id="ARBA00004651"/>
    </source>
</evidence>